<comment type="caution">
    <text evidence="2">The sequence shown here is derived from an EMBL/GenBank/DDBJ whole genome shotgun (WGS) entry which is preliminary data.</text>
</comment>
<accession>A0A1S1QYF5</accession>
<keyword evidence="3" id="KW-1185">Reference proteome</keyword>
<dbReference type="InterPro" id="IPR036661">
    <property type="entry name" value="Luciferase-like_sf"/>
</dbReference>
<reference evidence="3" key="1">
    <citation type="submission" date="2016-07" db="EMBL/GenBank/DDBJ databases">
        <title>Sequence Frankia sp. strain CcI1.17.</title>
        <authorList>
            <person name="Ghodhbane-Gtari F."/>
            <person name="Swanson E."/>
            <person name="Gueddou A."/>
            <person name="Morris K."/>
            <person name="Hezbri K."/>
            <person name="Ktari A."/>
            <person name="Nouioui I."/>
            <person name="Abebe-Akele F."/>
            <person name="Simpson S."/>
            <person name="Thomas K."/>
            <person name="Gtari M."/>
            <person name="Tisa L.S."/>
            <person name="Hurst S."/>
        </authorList>
    </citation>
    <scope>NUCLEOTIDE SEQUENCE [LARGE SCALE GENOMIC DNA]</scope>
    <source>
        <strain evidence="3">Cc1.17</strain>
    </source>
</reference>
<dbReference type="InterPro" id="IPR011251">
    <property type="entry name" value="Luciferase-like_dom"/>
</dbReference>
<dbReference type="AlphaFoldDB" id="A0A1S1QYF5"/>
<dbReference type="PANTHER" id="PTHR30137:SF6">
    <property type="entry name" value="LUCIFERASE-LIKE MONOOXYGENASE"/>
    <property type="match status" value="1"/>
</dbReference>
<dbReference type="InterPro" id="IPR050766">
    <property type="entry name" value="Bact_Lucif_Oxidored"/>
</dbReference>
<dbReference type="SUPFAM" id="SSF51679">
    <property type="entry name" value="Bacterial luciferase-like"/>
    <property type="match status" value="1"/>
</dbReference>
<dbReference type="GO" id="GO:0005829">
    <property type="term" value="C:cytosol"/>
    <property type="evidence" value="ECO:0007669"/>
    <property type="project" value="TreeGrafter"/>
</dbReference>
<proteinExistence type="predicted"/>
<dbReference type="RefSeq" id="WP_071083755.1">
    <property type="nucleotide sequence ID" value="NZ_MBLM01000108.1"/>
</dbReference>
<evidence type="ECO:0000259" key="1">
    <source>
        <dbReference type="Pfam" id="PF00296"/>
    </source>
</evidence>
<dbReference type="GO" id="GO:0016705">
    <property type="term" value="F:oxidoreductase activity, acting on paired donors, with incorporation or reduction of molecular oxygen"/>
    <property type="evidence" value="ECO:0007669"/>
    <property type="project" value="InterPro"/>
</dbReference>
<evidence type="ECO:0000313" key="3">
    <source>
        <dbReference type="Proteomes" id="UP000179627"/>
    </source>
</evidence>
<dbReference type="Proteomes" id="UP000179627">
    <property type="component" value="Unassembled WGS sequence"/>
</dbReference>
<dbReference type="Pfam" id="PF00296">
    <property type="entry name" value="Bac_luciferase"/>
    <property type="match status" value="1"/>
</dbReference>
<dbReference type="Gene3D" id="3.20.20.30">
    <property type="entry name" value="Luciferase-like domain"/>
    <property type="match status" value="1"/>
</dbReference>
<evidence type="ECO:0000313" key="2">
    <source>
        <dbReference type="EMBL" id="OHV38717.1"/>
    </source>
</evidence>
<feature type="domain" description="Luciferase-like" evidence="1">
    <location>
        <begin position="15"/>
        <end position="265"/>
    </location>
</feature>
<sequence>MLFALRFDFRNPDLAGTSMADRYAAALDMAEWADQLGCVTIAVSEHHSSPDGYLPSPIPMLAAMAARTKNVRFLVAALIAPFYDPLRLAEDLIVLDNISKGRVDLIVGAGYVREEFAMYDVPMNERAKRVTDTIKTLKAAFSGEPFEYRGRTVHVTPSPHRPGGPSLLLGGSSEAAARRAARIADGFIPALPEIWEFYRDEVQKLGRPDPGTSPVGMNKVVALAEDPEDGWQQMAPYFFHETNAYGAWQAENNVASPFHSKSGLEQLRADGQYRVLTPDQLVAEQKEAPFPFVQFHPLCGGIPPEAAWSSLRLFEREVLPKFS</sequence>
<name>A0A1S1QYF5_9ACTN</name>
<dbReference type="EMBL" id="MBLM01000108">
    <property type="protein sequence ID" value="OHV38717.1"/>
    <property type="molecule type" value="Genomic_DNA"/>
</dbReference>
<dbReference type="OrthoDB" id="7903015at2"/>
<dbReference type="PANTHER" id="PTHR30137">
    <property type="entry name" value="LUCIFERASE-LIKE MONOOXYGENASE"/>
    <property type="match status" value="1"/>
</dbReference>
<organism evidence="2 3">
    <name type="scientific">Parafrankia colletiae</name>
    <dbReference type="NCBI Taxonomy" id="573497"/>
    <lineage>
        <taxon>Bacteria</taxon>
        <taxon>Bacillati</taxon>
        <taxon>Actinomycetota</taxon>
        <taxon>Actinomycetes</taxon>
        <taxon>Frankiales</taxon>
        <taxon>Frankiaceae</taxon>
        <taxon>Parafrankia</taxon>
    </lineage>
</organism>
<gene>
    <name evidence="2" type="ORF">CC117_03015</name>
</gene>
<protein>
    <submittedName>
        <fullName evidence="2">Luciferase</fullName>
    </submittedName>
</protein>